<proteinExistence type="predicted"/>
<keyword evidence="2" id="KW-1185">Reference proteome</keyword>
<dbReference type="EMBL" id="CP068046">
    <property type="protein sequence ID" value="QQR38356.1"/>
    <property type="molecule type" value="Genomic_DNA"/>
</dbReference>
<evidence type="ECO:0000313" key="1">
    <source>
        <dbReference type="EMBL" id="QQR38356.1"/>
    </source>
</evidence>
<accession>A0ABX7C292</accession>
<sequence>MSAMNSFEIGRDLTSITMGIDAYERRQPADGSLLGGEGLVPIYLGADSVVPRQYDDVETIKADLDRLASEAAALEAGPRKVFLEGMIRSVRTATKMLAGASPTFEEKVTQLVGAPAGREDAAVIEDARAKLDAVLKRSGFVNGSLGERVAAWEEARAVPAEQVETVFRELMAQAKAKTDAMVFDTGDYDMVLNPVRGMFYTARCSFNEGKMDLNFDLSFTRAALKHLVCHEVYPGHSTQLLSTKAAVDAGEAPADALLITTDAITGCVQEGIGDQGVHLIDFVEDDDDAIHIELRRVRSAAQTSAAWMLMVDGVPREDVANYLRTTAMGQEAWVQGRLRMAAHPFRGPFISSYWAGNEVVRKVRERVSDAQRPAFIKALYSYANSPESLSMFPQVAN</sequence>
<name>A0ABX7C292_9HYPH</name>
<reference evidence="1 2" key="1">
    <citation type="submission" date="2021-01" db="EMBL/GenBank/DDBJ databases">
        <title>Genome seq and assembly of Devosia sp. LEGU1.</title>
        <authorList>
            <person name="Chhetri G."/>
        </authorList>
    </citation>
    <scope>NUCLEOTIDE SEQUENCE [LARGE SCALE GENOMIC DNA]</scope>
    <source>
        <strain evidence="1 2">LEGU1</strain>
    </source>
</reference>
<protein>
    <submittedName>
        <fullName evidence="1">Uncharacterized protein</fullName>
    </submittedName>
</protein>
<organism evidence="1 2">
    <name type="scientific">Devosia rhizoryzae</name>
    <dbReference type="NCBI Taxonomy" id="2774137"/>
    <lineage>
        <taxon>Bacteria</taxon>
        <taxon>Pseudomonadati</taxon>
        <taxon>Pseudomonadota</taxon>
        <taxon>Alphaproteobacteria</taxon>
        <taxon>Hyphomicrobiales</taxon>
        <taxon>Devosiaceae</taxon>
        <taxon>Devosia</taxon>
    </lineage>
</organism>
<dbReference type="Proteomes" id="UP000595857">
    <property type="component" value="Chromosome"/>
</dbReference>
<gene>
    <name evidence="1" type="ORF">JI748_11250</name>
</gene>
<evidence type="ECO:0000313" key="2">
    <source>
        <dbReference type="Proteomes" id="UP000595857"/>
    </source>
</evidence>